<evidence type="ECO:0008006" key="12">
    <source>
        <dbReference type="Google" id="ProtNLM"/>
    </source>
</evidence>
<comment type="subcellular location">
    <subcellularLocation>
        <location evidence="1">Endosome</location>
    </subcellularLocation>
</comment>
<dbReference type="SUPFAM" id="SSF140111">
    <property type="entry name" value="Endosomal sorting complex assembly domain"/>
    <property type="match status" value="1"/>
</dbReference>
<evidence type="ECO:0000256" key="5">
    <source>
        <dbReference type="ARBA" id="ARBA00022927"/>
    </source>
</evidence>
<evidence type="ECO:0000256" key="1">
    <source>
        <dbReference type="ARBA" id="ARBA00004177"/>
    </source>
</evidence>
<accession>A0A8E0RW79</accession>
<dbReference type="GO" id="GO:0008333">
    <property type="term" value="P:endosome to lysosome transport"/>
    <property type="evidence" value="ECO:0007669"/>
    <property type="project" value="TreeGrafter"/>
</dbReference>
<dbReference type="PROSITE" id="PS51322">
    <property type="entry name" value="UEV"/>
    <property type="match status" value="1"/>
</dbReference>
<dbReference type="InterPro" id="IPR017916">
    <property type="entry name" value="SB_dom"/>
</dbReference>
<evidence type="ECO:0000256" key="3">
    <source>
        <dbReference type="ARBA" id="ARBA00022448"/>
    </source>
</evidence>
<dbReference type="Gene3D" id="6.10.140.820">
    <property type="match status" value="1"/>
</dbReference>
<feature type="domain" description="SB" evidence="8">
    <location>
        <begin position="351"/>
        <end position="396"/>
    </location>
</feature>
<organism evidence="10 11">
    <name type="scientific">Fasciolopsis buskii</name>
    <dbReference type="NCBI Taxonomy" id="27845"/>
    <lineage>
        <taxon>Eukaryota</taxon>
        <taxon>Metazoa</taxon>
        <taxon>Spiralia</taxon>
        <taxon>Lophotrochozoa</taxon>
        <taxon>Platyhelminthes</taxon>
        <taxon>Trematoda</taxon>
        <taxon>Digenea</taxon>
        <taxon>Plagiorchiida</taxon>
        <taxon>Echinostomata</taxon>
        <taxon>Echinostomatoidea</taxon>
        <taxon>Fasciolidae</taxon>
        <taxon>Fasciolopsis</taxon>
    </lineage>
</organism>
<evidence type="ECO:0000259" key="8">
    <source>
        <dbReference type="PROSITE" id="PS51312"/>
    </source>
</evidence>
<keyword evidence="5 7" id="KW-0653">Protein transport</keyword>
<evidence type="ECO:0000256" key="2">
    <source>
        <dbReference type="ARBA" id="ARBA00009594"/>
    </source>
</evidence>
<reference evidence="10" key="1">
    <citation type="submission" date="2019-05" db="EMBL/GenBank/DDBJ databases">
        <title>Annotation for the trematode Fasciolopsis buski.</title>
        <authorList>
            <person name="Choi Y.-J."/>
        </authorList>
    </citation>
    <scope>NUCLEOTIDE SEQUENCE</scope>
    <source>
        <strain evidence="10">HT</strain>
        <tissue evidence="10">Whole worm</tissue>
    </source>
</reference>
<evidence type="ECO:0000256" key="7">
    <source>
        <dbReference type="PROSITE-ProRule" id="PRU00644"/>
    </source>
</evidence>
<evidence type="ECO:0000256" key="6">
    <source>
        <dbReference type="ARBA" id="ARBA00023054"/>
    </source>
</evidence>
<dbReference type="InterPro" id="IPR052070">
    <property type="entry name" value="ESCRT-I_UEV_domain"/>
</dbReference>
<proteinExistence type="inferred from homology"/>
<evidence type="ECO:0000313" key="11">
    <source>
        <dbReference type="Proteomes" id="UP000728185"/>
    </source>
</evidence>
<evidence type="ECO:0000259" key="9">
    <source>
        <dbReference type="PROSITE" id="PS51322"/>
    </source>
</evidence>
<dbReference type="InterPro" id="IPR008883">
    <property type="entry name" value="UEV_N"/>
</dbReference>
<dbReference type="OrthoDB" id="306304at2759"/>
<dbReference type="AlphaFoldDB" id="A0A8E0RW79"/>
<keyword evidence="4" id="KW-0967">Endosome</keyword>
<comment type="caution">
    <text evidence="10">The sequence shown here is derived from an EMBL/GenBank/DDBJ whole genome shotgun (WGS) entry which is preliminary data.</text>
</comment>
<dbReference type="PANTHER" id="PTHR23306">
    <property type="entry name" value="TUMOR SUSCEPTIBILITY GENE 101 PROTEIN-RELATED"/>
    <property type="match status" value="1"/>
</dbReference>
<keyword evidence="11" id="KW-1185">Reference proteome</keyword>
<gene>
    <name evidence="10" type="ORF">FBUS_05949</name>
</gene>
<keyword evidence="6" id="KW-0175">Coiled coil</keyword>
<dbReference type="GO" id="GO:0015031">
    <property type="term" value="P:protein transport"/>
    <property type="evidence" value="ECO:0007669"/>
    <property type="project" value="UniProtKB-UniRule"/>
</dbReference>
<protein>
    <recommendedName>
        <fullName evidence="12">Tumor susceptibility protein 101</fullName>
    </recommendedName>
</protein>
<dbReference type="Gene3D" id="3.10.110.10">
    <property type="entry name" value="Ubiquitin Conjugating Enzyme"/>
    <property type="match status" value="1"/>
</dbReference>
<dbReference type="PROSITE" id="PS51312">
    <property type="entry name" value="SB"/>
    <property type="match status" value="1"/>
</dbReference>
<dbReference type="Gene3D" id="6.10.250.370">
    <property type="match status" value="1"/>
</dbReference>
<sequence>MITPDTFLADNLKSYKYARDVTKDVKCALSAYNELRLKVENFTFNDGRSNNLVCLNGTIPVVYCEQTYNIPIAIFVQESHPHTAPIVYVRPTSTMEIAPSYFVDNTGLVKLPYLSDWKHPESDLVGLLQVLQVTFGEKSPVFAKAPTAQPLPNLPQSVGGASHSGTYFPLPPMPMTDGFGLTTPPVLGMGWQMPQLPPIMPVPLRMNYINPIPEPAVSYTTGGPGSAAGPIGLAVGATPPTFNPNRSGVPEDQLIQSVRSAVLDKLRRCQRELLMQYRDEIQSLQETQSDLVRGGALLAEMLSRMDREKSQATEALQMTSQRNGELSELLDRLTTNEKQPVNVDEAVDTTFPLYRQLVSSFAEEQAIEDAVYYLGDALGKGALDLESFLKVVHEFY</sequence>
<dbReference type="EMBL" id="LUCM01005502">
    <property type="protein sequence ID" value="KAA0192723.1"/>
    <property type="molecule type" value="Genomic_DNA"/>
</dbReference>
<dbReference type="Pfam" id="PF09454">
    <property type="entry name" value="Vps23_core"/>
    <property type="match status" value="1"/>
</dbReference>
<comment type="similarity">
    <text evidence="2">Belongs to the ubiquitin-conjugating enzyme family. UEV subfamily.</text>
</comment>
<dbReference type="SUPFAM" id="SSF54495">
    <property type="entry name" value="UBC-like"/>
    <property type="match status" value="1"/>
</dbReference>
<dbReference type="GO" id="GO:0000813">
    <property type="term" value="C:ESCRT I complex"/>
    <property type="evidence" value="ECO:0007669"/>
    <property type="project" value="TreeGrafter"/>
</dbReference>
<dbReference type="GO" id="GO:0043130">
    <property type="term" value="F:ubiquitin binding"/>
    <property type="evidence" value="ECO:0007669"/>
    <property type="project" value="TreeGrafter"/>
</dbReference>
<dbReference type="Pfam" id="PF05743">
    <property type="entry name" value="UEV"/>
    <property type="match status" value="1"/>
</dbReference>
<name>A0A8E0RW79_9TREM</name>
<dbReference type="PANTHER" id="PTHR23306:SF3">
    <property type="entry name" value="TUMOR SUPPRESSOR PROTEIN 101"/>
    <property type="match status" value="1"/>
</dbReference>
<evidence type="ECO:0000313" key="10">
    <source>
        <dbReference type="EMBL" id="KAA0192723.1"/>
    </source>
</evidence>
<dbReference type="InterPro" id="IPR037202">
    <property type="entry name" value="ESCRT_assembly_dom"/>
</dbReference>
<dbReference type="InterPro" id="IPR016135">
    <property type="entry name" value="UBQ-conjugating_enzyme/RWD"/>
</dbReference>
<dbReference type="CDD" id="cd11685">
    <property type="entry name" value="UEV_TSG101-like"/>
    <property type="match status" value="1"/>
</dbReference>
<dbReference type="Proteomes" id="UP000728185">
    <property type="component" value="Unassembled WGS sequence"/>
</dbReference>
<feature type="domain" description="UEV" evidence="9">
    <location>
        <begin position="2"/>
        <end position="145"/>
    </location>
</feature>
<evidence type="ECO:0000256" key="4">
    <source>
        <dbReference type="ARBA" id="ARBA00022753"/>
    </source>
</evidence>
<keyword evidence="3 7" id="KW-0813">Transport</keyword>